<organism evidence="3 4">
    <name type="scientific">Teichococcus aestuarii</name>
    <dbReference type="NCBI Taxonomy" id="568898"/>
    <lineage>
        <taxon>Bacteria</taxon>
        <taxon>Pseudomonadati</taxon>
        <taxon>Pseudomonadota</taxon>
        <taxon>Alphaproteobacteria</taxon>
        <taxon>Acetobacterales</taxon>
        <taxon>Roseomonadaceae</taxon>
        <taxon>Roseomonas</taxon>
    </lineage>
</organism>
<feature type="domain" description="Helix-turn-helix" evidence="2">
    <location>
        <begin position="83"/>
        <end position="130"/>
    </location>
</feature>
<evidence type="ECO:0000259" key="2">
    <source>
        <dbReference type="Pfam" id="PF12728"/>
    </source>
</evidence>
<dbReference type="RefSeq" id="WP_181378189.1">
    <property type="nucleotide sequence ID" value="NZ_PDOA01000010.1"/>
</dbReference>
<feature type="coiled-coil region" evidence="1">
    <location>
        <begin position="7"/>
        <end position="34"/>
    </location>
</feature>
<sequence length="150" mass="16613">MATQVEMQASAEELDRVRREVRALRSTVARARGNAKVEVNSGTLRVLLKVLEGMTFKGPAGAGAVASRLPKAEQQAPLPDEISPQEAAAILQMSRPSVMRLIEKGLLHPRKVHSRNKLSRTEVLAYQRAHTKTQREALDSIAQLTDEYDF</sequence>
<comment type="caution">
    <text evidence="3">The sequence shown here is derived from an EMBL/GenBank/DDBJ whole genome shotgun (WGS) entry which is preliminary data.</text>
</comment>
<name>A0A2U1V226_9PROT</name>
<accession>A0A2U1V226</accession>
<evidence type="ECO:0000256" key="1">
    <source>
        <dbReference type="SAM" id="Coils"/>
    </source>
</evidence>
<reference evidence="4" key="1">
    <citation type="submission" date="2017-10" db="EMBL/GenBank/DDBJ databases">
        <authorList>
            <person name="Toshchakov S.V."/>
            <person name="Goeva M.A."/>
        </authorList>
    </citation>
    <scope>NUCLEOTIDE SEQUENCE [LARGE SCALE GENOMIC DNA]</scope>
    <source>
        <strain evidence="4">JR1/69-1-13</strain>
    </source>
</reference>
<dbReference type="Proteomes" id="UP000245048">
    <property type="component" value="Unassembled WGS sequence"/>
</dbReference>
<dbReference type="Pfam" id="PF12728">
    <property type="entry name" value="HTH_17"/>
    <property type="match status" value="1"/>
</dbReference>
<keyword evidence="4" id="KW-1185">Reference proteome</keyword>
<dbReference type="AlphaFoldDB" id="A0A2U1V226"/>
<dbReference type="EMBL" id="PDOA01000010">
    <property type="protein sequence ID" value="PWC27962.1"/>
    <property type="molecule type" value="Genomic_DNA"/>
</dbReference>
<dbReference type="InterPro" id="IPR041657">
    <property type="entry name" value="HTH_17"/>
</dbReference>
<protein>
    <recommendedName>
        <fullName evidence="2">Helix-turn-helix domain-containing protein</fullName>
    </recommendedName>
</protein>
<gene>
    <name evidence="3" type="ORF">CR165_15195</name>
</gene>
<evidence type="ECO:0000313" key="3">
    <source>
        <dbReference type="EMBL" id="PWC27962.1"/>
    </source>
</evidence>
<evidence type="ECO:0000313" key="4">
    <source>
        <dbReference type="Proteomes" id="UP000245048"/>
    </source>
</evidence>
<proteinExistence type="predicted"/>
<keyword evidence="1" id="KW-0175">Coiled coil</keyword>